<comment type="caution">
    <text evidence="1">The sequence shown here is derived from an EMBL/GenBank/DDBJ whole genome shotgun (WGS) entry which is preliminary data.</text>
</comment>
<gene>
    <name evidence="1" type="ORF">A2382_04145</name>
</gene>
<evidence type="ECO:0000313" key="2">
    <source>
        <dbReference type="Proteomes" id="UP000178999"/>
    </source>
</evidence>
<dbReference type="Proteomes" id="UP000178999">
    <property type="component" value="Unassembled WGS sequence"/>
</dbReference>
<dbReference type="EMBL" id="MGHY01000030">
    <property type="protein sequence ID" value="OGM78730.1"/>
    <property type="molecule type" value="Genomic_DNA"/>
</dbReference>
<proteinExistence type="predicted"/>
<protein>
    <submittedName>
        <fullName evidence="1">Uncharacterized protein</fullName>
    </submittedName>
</protein>
<organism evidence="1 2">
    <name type="scientific">Candidatus Woesebacteria bacterium RIFOXYB1_FULL_38_16</name>
    <dbReference type="NCBI Taxonomy" id="1802538"/>
    <lineage>
        <taxon>Bacteria</taxon>
        <taxon>Candidatus Woeseibacteriota</taxon>
    </lineage>
</organism>
<accession>A0A1F8CR07</accession>
<sequence length="168" mass="19321">MQTVKLLDDYVKKGYVLHGSRKRFDVLIPHRKEKLHSSTGTLRAVYATSIPLIALFKAVLNAPIMPGGRGMIGWKFDHELNPYFRVTPNYIRHNAFSSGFVYVLRKEKFKKYNKILCEYYSENPVVPDFVINVKKNDFLLNANISIWSLNEVIKAGLHNKEGIALFGF</sequence>
<name>A0A1F8CR07_9BACT</name>
<dbReference type="AlphaFoldDB" id="A0A1F8CR07"/>
<reference evidence="1 2" key="1">
    <citation type="journal article" date="2016" name="Nat. Commun.">
        <title>Thousands of microbial genomes shed light on interconnected biogeochemical processes in an aquifer system.</title>
        <authorList>
            <person name="Anantharaman K."/>
            <person name="Brown C.T."/>
            <person name="Hug L.A."/>
            <person name="Sharon I."/>
            <person name="Castelle C.J."/>
            <person name="Probst A.J."/>
            <person name="Thomas B.C."/>
            <person name="Singh A."/>
            <person name="Wilkins M.J."/>
            <person name="Karaoz U."/>
            <person name="Brodie E.L."/>
            <person name="Williams K.H."/>
            <person name="Hubbard S.S."/>
            <person name="Banfield J.F."/>
        </authorList>
    </citation>
    <scope>NUCLEOTIDE SEQUENCE [LARGE SCALE GENOMIC DNA]</scope>
</reference>
<dbReference type="STRING" id="1802538.A2382_04145"/>
<evidence type="ECO:0000313" key="1">
    <source>
        <dbReference type="EMBL" id="OGM78730.1"/>
    </source>
</evidence>